<evidence type="ECO:0000313" key="1">
    <source>
        <dbReference type="EMBL" id="CAD76509.1"/>
    </source>
</evidence>
<evidence type="ECO:0000313" key="2">
    <source>
        <dbReference type="Proteomes" id="UP000001025"/>
    </source>
</evidence>
<dbReference type="HOGENOM" id="CLU_037899_0_0_0"/>
<dbReference type="Gene3D" id="2.120.10.30">
    <property type="entry name" value="TolB, C-terminal domain"/>
    <property type="match status" value="1"/>
</dbReference>
<keyword evidence="1" id="KW-0560">Oxidoreductase</keyword>
<dbReference type="STRING" id="243090.RB9882"/>
<dbReference type="OrthoDB" id="9799230at2"/>
<dbReference type="EC" id="1.14.17.3" evidence="1"/>
<dbReference type="PANTHER" id="PTHR24104:SF25">
    <property type="entry name" value="PROTEIN LIN-41"/>
    <property type="match status" value="1"/>
</dbReference>
<name>Q7UKX1_RHOBA</name>
<keyword evidence="1" id="KW-0503">Monooxygenase</keyword>
<keyword evidence="2" id="KW-1185">Reference proteome</keyword>
<dbReference type="InterPro" id="IPR011042">
    <property type="entry name" value="6-blade_b-propeller_TolB-like"/>
</dbReference>
<dbReference type="KEGG" id="rba:RB9882"/>
<gene>
    <name evidence="1" type="primary">pam</name>
    <name evidence="1" type="ordered locus">RB9882</name>
</gene>
<dbReference type="eggNOG" id="COG3391">
    <property type="taxonomic scope" value="Bacteria"/>
</dbReference>
<dbReference type="PATRIC" id="fig|243090.15.peg.4756"/>
<dbReference type="InterPro" id="IPR050952">
    <property type="entry name" value="TRIM-NHL_E3_ligases"/>
</dbReference>
<dbReference type="GO" id="GO:0004504">
    <property type="term" value="F:peptidylglycine monooxygenase activity"/>
    <property type="evidence" value="ECO:0007669"/>
    <property type="project" value="UniProtKB-EC"/>
</dbReference>
<dbReference type="EMBL" id="BX294150">
    <property type="protein sequence ID" value="CAD76509.1"/>
    <property type="molecule type" value="Genomic_DNA"/>
</dbReference>
<dbReference type="InParanoid" id="Q7UKX1"/>
<accession>Q7UKX1</accession>
<sequence length="419" mass="46599">MSVFFMLFFYTRIIASCKTTNVFPAKLVSESIVPARYLVPLVPITSPGSRPLTQTPRRNFLQKTAVTALAATAATRTLTAAPPKDEPEIIGHGDYRYRVIRDWAQISALRTPLLNCHEMVQDKRGRLFMIGDHTDNNILVFDKSGKLLDAWGTIFPGGHGLSLMDEGDEEFLLITDGGWTLDRNGKAIRNNGRVTKMSLDGRILFDIGHPQTIGIYNAGDPFCPTETTVGPNGDIYVADGYGKDYVIQYNSNGEYIRHWGGHNNEDPNMNLKNAHGVALDTRDPNQPLIVCTSRSECCFKFFTLDGQYVKTVSLPNMRVCRPVIDDQNLYAGVCWSQPRSGGSPWAGHTGFMTVLEGDQVVSNPGGSEPEYIDGVLQNSYQLESQPIMHGHDVCVDEDKNLYVCQWNANHTPPIKLERI</sequence>
<dbReference type="Proteomes" id="UP000001025">
    <property type="component" value="Chromosome"/>
</dbReference>
<dbReference type="AlphaFoldDB" id="Q7UKX1"/>
<dbReference type="EnsemblBacteria" id="CAD76509">
    <property type="protein sequence ID" value="CAD76509"/>
    <property type="gene ID" value="RB9882"/>
</dbReference>
<dbReference type="PANTHER" id="PTHR24104">
    <property type="entry name" value="E3 UBIQUITIN-PROTEIN LIGASE NHLRC1-RELATED"/>
    <property type="match status" value="1"/>
</dbReference>
<dbReference type="SUPFAM" id="SSF63829">
    <property type="entry name" value="Calcium-dependent phosphotriesterase"/>
    <property type="match status" value="1"/>
</dbReference>
<proteinExistence type="predicted"/>
<organism evidence="1 2">
    <name type="scientific">Rhodopirellula baltica (strain DSM 10527 / NCIMB 13988 / SH1)</name>
    <dbReference type="NCBI Taxonomy" id="243090"/>
    <lineage>
        <taxon>Bacteria</taxon>
        <taxon>Pseudomonadati</taxon>
        <taxon>Planctomycetota</taxon>
        <taxon>Planctomycetia</taxon>
        <taxon>Pirellulales</taxon>
        <taxon>Pirellulaceae</taxon>
        <taxon>Rhodopirellula</taxon>
    </lineage>
</organism>
<reference evidence="1 2" key="1">
    <citation type="journal article" date="2003" name="Proc. Natl. Acad. Sci. U.S.A.">
        <title>Complete genome sequence of the marine planctomycete Pirellula sp. strain 1.</title>
        <authorList>
            <person name="Gloeckner F.O."/>
            <person name="Kube M."/>
            <person name="Bauer M."/>
            <person name="Teeling H."/>
            <person name="Lombardot T."/>
            <person name="Ludwig W."/>
            <person name="Gade D."/>
            <person name="Beck A."/>
            <person name="Borzym K."/>
            <person name="Heitmann K."/>
            <person name="Rabus R."/>
            <person name="Schlesner H."/>
            <person name="Amann R."/>
            <person name="Reinhardt R."/>
        </authorList>
    </citation>
    <scope>NUCLEOTIDE SEQUENCE [LARGE SCALE GENOMIC DNA]</scope>
    <source>
        <strain evidence="2">DSM 10527 / NCIMB 13988 / SH1</strain>
    </source>
</reference>
<dbReference type="GO" id="GO:0008270">
    <property type="term" value="F:zinc ion binding"/>
    <property type="evidence" value="ECO:0007669"/>
    <property type="project" value="UniProtKB-KW"/>
</dbReference>
<protein>
    <submittedName>
        <fullName evidence="1">Similar to peptidylglycine monooxygenase</fullName>
        <ecNumber evidence="1">1.14.17.3</ecNumber>
    </submittedName>
</protein>